<organism evidence="2 3">
    <name type="scientific">Polarella glacialis</name>
    <name type="common">Dinoflagellate</name>
    <dbReference type="NCBI Taxonomy" id="89957"/>
    <lineage>
        <taxon>Eukaryota</taxon>
        <taxon>Sar</taxon>
        <taxon>Alveolata</taxon>
        <taxon>Dinophyceae</taxon>
        <taxon>Suessiales</taxon>
        <taxon>Suessiaceae</taxon>
        <taxon>Polarella</taxon>
    </lineage>
</organism>
<dbReference type="InterPro" id="IPR050426">
    <property type="entry name" value="Glycosyltransferase_28"/>
</dbReference>
<dbReference type="Proteomes" id="UP000626109">
    <property type="component" value="Unassembled WGS sequence"/>
</dbReference>
<dbReference type="PANTHER" id="PTHR48050:SF13">
    <property type="entry name" value="STEROL 3-BETA-GLUCOSYLTRANSFERASE UGT80A2"/>
    <property type="match status" value="1"/>
</dbReference>
<accession>A0A813KP95</accession>
<evidence type="ECO:0000313" key="3">
    <source>
        <dbReference type="Proteomes" id="UP000626109"/>
    </source>
</evidence>
<dbReference type="PANTHER" id="PTHR48050">
    <property type="entry name" value="STEROL 3-BETA-GLUCOSYLTRANSFERASE"/>
    <property type="match status" value="1"/>
</dbReference>
<name>A0A813KP95_POLGL</name>
<protein>
    <recommendedName>
        <fullName evidence="4">Sterol 3-beta-glucosyltransferase</fullName>
    </recommendedName>
</protein>
<evidence type="ECO:0000313" key="2">
    <source>
        <dbReference type="EMBL" id="CAE8705619.1"/>
    </source>
</evidence>
<dbReference type="SUPFAM" id="SSF53756">
    <property type="entry name" value="UDP-Glycosyltransferase/glycogen phosphorylase"/>
    <property type="match status" value="1"/>
</dbReference>
<dbReference type="Gene3D" id="3.40.50.2000">
    <property type="entry name" value="Glycogen Phosphorylase B"/>
    <property type="match status" value="2"/>
</dbReference>
<dbReference type="AlphaFoldDB" id="A0A813KP95"/>
<sequence length="855" mass="94239">MAELRRLLVWLEGCQPNAPCGSVAIVDLPLSGGRDCCFGSCRSQQSRRVMVTVTEVEPGSSPSSASEPRVVLPASYPLRGGRQDEQGCVSFGLELRGRHVEASLAKGWLLRFEVHDEGDARWKPPIAFAEIEVEDLARKSQWWLLLSDPSSCEAVYGTPPRDFEQPRPGHPDPSHVRRPAFLGLRTKVIVGNIPDSVPIELDSPAAVTPKDGGSMSSFEVSSALAEGQAPSDEPRLTGSHLEGQQPRWTGPPERPLGAARRQTAMLITRGTRGDVQPFAALARGLVLHKDCDVIVVTELCWKRFIKAAGKGLRPGSLRFRPSGGDTTQRVNADVAKLALQWGQHFDSLQALMFSRSEVEFFTSEGCFFHWAWEMRPDFLVFGFLLTHIAMIISEALEIPIVGFSLQPARQIEPRTNPQTVMDEVFGPVREVMNGPQFISVLQQVMERIPDRFTLNDMRASRGLAPCPKNILLSNKQCEELRAQKVPVIVPISPLALGAQAQQLESEGMTLTDFIFLRLGTDSLDAELSDFILQARRDRRRVVAMTFSSMPVGEGKMLDIAAEICRHGMPSVDPGQENQRHHPAVIALCAGQPEEKEVSPTALRLVQEKRLLVLRRPVPFGALFPEVDAAILHGGLGVTSEALIAGLPVVTSGILLMDQRYWAARLFELGCGSEGIPVDDLLRVSGGGLQSGPYGTGVGSAPTRVAELVQQALDTRTTGNGLTWSQRAKQLKESLEVTNHDDRDGLRRNAETVFLAGTSEHMKAIVRDGYNSRRGCLRSCCRQGSCLLQCLQRTAGWLLCTQVPACLKLPLYCALWVLRCKSCRLICLYCFRPERRRSGDDEMYRSSTTRSFIQEV</sequence>
<comment type="caution">
    <text evidence="2">The sequence shown here is derived from an EMBL/GenBank/DDBJ whole genome shotgun (WGS) entry which is preliminary data.</text>
</comment>
<reference evidence="2" key="1">
    <citation type="submission" date="2021-02" db="EMBL/GenBank/DDBJ databases">
        <authorList>
            <person name="Dougan E. K."/>
            <person name="Rhodes N."/>
            <person name="Thang M."/>
            <person name="Chan C."/>
        </authorList>
    </citation>
    <scope>NUCLEOTIDE SEQUENCE</scope>
</reference>
<evidence type="ECO:0008006" key="4">
    <source>
        <dbReference type="Google" id="ProtNLM"/>
    </source>
</evidence>
<proteinExistence type="predicted"/>
<gene>
    <name evidence="2" type="ORF">PGLA2088_LOCUS33789</name>
</gene>
<dbReference type="EMBL" id="CAJNNW010031017">
    <property type="protein sequence ID" value="CAE8705619.1"/>
    <property type="molecule type" value="Genomic_DNA"/>
</dbReference>
<evidence type="ECO:0000256" key="1">
    <source>
        <dbReference type="SAM" id="MobiDB-lite"/>
    </source>
</evidence>
<feature type="region of interest" description="Disordered" evidence="1">
    <location>
        <begin position="204"/>
        <end position="256"/>
    </location>
</feature>